<feature type="transmembrane region" description="Helical" evidence="10">
    <location>
        <begin position="509"/>
        <end position="533"/>
    </location>
</feature>
<dbReference type="InterPro" id="IPR028082">
    <property type="entry name" value="Peripla_BP_I"/>
</dbReference>
<feature type="transmembrane region" description="Helical" evidence="10">
    <location>
        <begin position="554"/>
        <end position="577"/>
    </location>
</feature>
<reference evidence="13" key="1">
    <citation type="submission" date="2025-08" db="UniProtKB">
        <authorList>
            <consortium name="RefSeq"/>
        </authorList>
    </citation>
    <scope>IDENTIFICATION</scope>
</reference>
<dbReference type="PANTHER" id="PTHR24061">
    <property type="entry name" value="CALCIUM-SENSING RECEPTOR-RELATED"/>
    <property type="match status" value="1"/>
</dbReference>
<dbReference type="InterPro" id="IPR023298">
    <property type="entry name" value="ATPase_P-typ_TM_dom_sf"/>
</dbReference>
<dbReference type="InterPro" id="IPR000068">
    <property type="entry name" value="GPCR_3_Ca_sens_rcpt-rel"/>
</dbReference>
<evidence type="ECO:0000256" key="5">
    <source>
        <dbReference type="ARBA" id="ARBA00023040"/>
    </source>
</evidence>
<evidence type="ECO:0000256" key="6">
    <source>
        <dbReference type="ARBA" id="ARBA00023136"/>
    </source>
</evidence>
<dbReference type="PROSITE" id="PS50259">
    <property type="entry name" value="G_PROTEIN_RECEP_F3_4"/>
    <property type="match status" value="1"/>
</dbReference>
<comment type="subcellular location">
    <subcellularLocation>
        <location evidence="1">Cell membrane</location>
        <topology evidence="1">Multi-pass membrane protein</topology>
    </subcellularLocation>
</comment>
<dbReference type="SUPFAM" id="SSF53822">
    <property type="entry name" value="Periplasmic binding protein-like I"/>
    <property type="match status" value="1"/>
</dbReference>
<dbReference type="SUPFAM" id="SSF81665">
    <property type="entry name" value="Calcium ATPase, transmembrane domain M"/>
    <property type="match status" value="1"/>
</dbReference>
<feature type="transmembrane region" description="Helical" evidence="10">
    <location>
        <begin position="597"/>
        <end position="621"/>
    </location>
</feature>
<dbReference type="InterPro" id="IPR017978">
    <property type="entry name" value="GPCR_3_C"/>
</dbReference>
<accession>A0ABM1K960</accession>
<gene>
    <name evidence="13" type="primary">LOC107113433</name>
</gene>
<dbReference type="InterPro" id="IPR004073">
    <property type="entry name" value="GPCR_3_vmron_rcpt_2"/>
</dbReference>
<dbReference type="CDD" id="cd15283">
    <property type="entry name" value="7tmC_V2R_pheromone"/>
    <property type="match status" value="1"/>
</dbReference>
<dbReference type="PROSITE" id="PS00981">
    <property type="entry name" value="G_PROTEIN_RECEP_F3_3"/>
    <property type="match status" value="1"/>
</dbReference>
<sequence length="748" mass="85619">MITKFYQHVLALEFAINEINKNPKIVPNVTLGFHIYDSYYDMRTTYRAMLDLLCKLHRSVPNYECNAHKNLMAVIGGFNSEVSLHMADILSLYKIPQLTYGSFAPEVRDEKKIPSFYSMVPNEAHQNIGIIRLLLHFQWTWVGLFAVDDDSGEHFLKVLEPLLSQNGICLAFMQNIPNKHNWEDLYYASDRFLEIYLPLAESKANACIVYGDSMVLITLYIIIFFCNPNYKENASLRKVWIMTAQVDFALTGLQRAWDFQFFHGTISFTIHSDEPLGFQNFLQDIKPYQQQGNSFLKEFWEQAFDCFYPNPQETRDTSETCTGEERLKSLSWPVFEMSMTGHSYSIYNAVYAIVQAIHVLYSSRSSHRAMINGKIKERQDLWPWQTFCCYDCVPCPEMQTSSQKDMDDCIKCQSDQYPTKNQDGCLSKTISFLSFEEPLGISLASIAVSLAFITINVLGIFIKYKDTPIVKANNRSLTYILLIALLLCFLSSLLFLGKPEKVTCFLRQSVFSMIFSVAIPCVLAKTITVVVAFMATNPGSSMRKWVGKRLNISVVLSCFIIQACISVVWLTTTPPFPDFDTLSLAEHIIVQCNEGSVLMFCIVLGYMGLLSIMSLTVAFLARKLPDSFNEAKFITFSMLIFCSVWLSFVPTYMTTKGKYMVAVEIFSILVSSAGLLSCIFSPKCYIIMLRPELNRKEIKTKKDDIEKVQSEVEKQRSEHVHGLDSQRNYYETLLEKKKNDFEENIGEL</sequence>
<dbReference type="InterPro" id="IPR000337">
    <property type="entry name" value="GPCR_3"/>
</dbReference>
<keyword evidence="12" id="KW-1185">Reference proteome</keyword>
<keyword evidence="7" id="KW-0675">Receptor</keyword>
<keyword evidence="9" id="KW-0807">Transducer</keyword>
<evidence type="ECO:0000256" key="10">
    <source>
        <dbReference type="SAM" id="Phobius"/>
    </source>
</evidence>
<evidence type="ECO:0000256" key="8">
    <source>
        <dbReference type="ARBA" id="ARBA00023180"/>
    </source>
</evidence>
<keyword evidence="8" id="KW-0325">Glycoprotein</keyword>
<feature type="transmembrane region" description="Helical" evidence="10">
    <location>
        <begin position="476"/>
        <end position="497"/>
    </location>
</feature>
<dbReference type="Pfam" id="PF00003">
    <property type="entry name" value="7tm_3"/>
    <property type="match status" value="1"/>
</dbReference>
<dbReference type="PRINTS" id="PR00248">
    <property type="entry name" value="GPCRMGR"/>
</dbReference>
<evidence type="ECO:0000313" key="13">
    <source>
        <dbReference type="RefSeq" id="XP_015270247.1"/>
    </source>
</evidence>
<dbReference type="Gene3D" id="3.40.50.2300">
    <property type="match status" value="2"/>
</dbReference>
<keyword evidence="3 10" id="KW-0812">Transmembrane</keyword>
<evidence type="ECO:0000256" key="4">
    <source>
        <dbReference type="ARBA" id="ARBA00022989"/>
    </source>
</evidence>
<evidence type="ECO:0000256" key="3">
    <source>
        <dbReference type="ARBA" id="ARBA00022692"/>
    </source>
</evidence>
<feature type="transmembrane region" description="Helical" evidence="10">
    <location>
        <begin position="659"/>
        <end position="680"/>
    </location>
</feature>
<protein>
    <submittedName>
        <fullName evidence="13">Vomeronasal type-2 receptor 26-like</fullName>
    </submittedName>
</protein>
<evidence type="ECO:0000256" key="2">
    <source>
        <dbReference type="ARBA" id="ARBA00022475"/>
    </source>
</evidence>
<evidence type="ECO:0000259" key="11">
    <source>
        <dbReference type="PROSITE" id="PS50259"/>
    </source>
</evidence>
<evidence type="ECO:0000256" key="7">
    <source>
        <dbReference type="ARBA" id="ARBA00023170"/>
    </source>
</evidence>
<keyword evidence="5" id="KW-0297">G-protein coupled receptor</keyword>
<feature type="domain" description="G-protein coupled receptors family 3 profile" evidence="11">
    <location>
        <begin position="439"/>
        <end position="703"/>
    </location>
</feature>
<evidence type="ECO:0000313" key="12">
    <source>
        <dbReference type="Proteomes" id="UP000694871"/>
    </source>
</evidence>
<dbReference type="RefSeq" id="XP_015270247.1">
    <property type="nucleotide sequence ID" value="XM_015414761.1"/>
</dbReference>
<organism evidence="12 13">
    <name type="scientific">Gekko japonicus</name>
    <name type="common">Schlegel's Japanese gecko</name>
    <dbReference type="NCBI Taxonomy" id="146911"/>
    <lineage>
        <taxon>Eukaryota</taxon>
        <taxon>Metazoa</taxon>
        <taxon>Chordata</taxon>
        <taxon>Craniata</taxon>
        <taxon>Vertebrata</taxon>
        <taxon>Euteleostomi</taxon>
        <taxon>Lepidosauria</taxon>
        <taxon>Squamata</taxon>
        <taxon>Bifurcata</taxon>
        <taxon>Gekkota</taxon>
        <taxon>Gekkonidae</taxon>
        <taxon>Gekkoninae</taxon>
        <taxon>Gekko</taxon>
    </lineage>
</organism>
<dbReference type="Proteomes" id="UP000694871">
    <property type="component" value="Unplaced"/>
</dbReference>
<dbReference type="GeneID" id="107113433"/>
<dbReference type="PANTHER" id="PTHR24061:SF599">
    <property type="entry name" value="G-PROTEIN COUPLED RECEPTORS FAMILY 3 PROFILE DOMAIN-CONTAINING PROTEIN"/>
    <property type="match status" value="1"/>
</dbReference>
<proteinExistence type="predicted"/>
<dbReference type="InterPro" id="IPR001828">
    <property type="entry name" value="ANF_lig-bd_rcpt"/>
</dbReference>
<keyword evidence="6 10" id="KW-0472">Membrane</keyword>
<keyword evidence="4 10" id="KW-1133">Transmembrane helix</keyword>
<evidence type="ECO:0000256" key="9">
    <source>
        <dbReference type="ARBA" id="ARBA00023224"/>
    </source>
</evidence>
<dbReference type="PRINTS" id="PR01535">
    <property type="entry name" value="VOMERONASL2R"/>
</dbReference>
<dbReference type="InterPro" id="IPR017979">
    <property type="entry name" value="GPCR_3_CS"/>
</dbReference>
<feature type="transmembrane region" description="Helical" evidence="10">
    <location>
        <begin position="441"/>
        <end position="464"/>
    </location>
</feature>
<keyword evidence="2" id="KW-1003">Cell membrane</keyword>
<evidence type="ECO:0000256" key="1">
    <source>
        <dbReference type="ARBA" id="ARBA00004651"/>
    </source>
</evidence>
<dbReference type="Pfam" id="PF01094">
    <property type="entry name" value="ANF_receptor"/>
    <property type="match status" value="1"/>
</dbReference>
<name>A0ABM1K960_GEKJA</name>
<feature type="transmembrane region" description="Helical" evidence="10">
    <location>
        <begin position="633"/>
        <end position="653"/>
    </location>
</feature>